<sequence>MAKASEQPLQPNPFRTYRDPKTGLWVVIPVTKTTNHFSSSVGQEISSDSKDTL</sequence>
<comment type="caution">
    <text evidence="1">The sequence shown here is derived from an EMBL/GenBank/DDBJ whole genome shotgun (WGS) entry which is preliminary data.</text>
</comment>
<dbReference type="Proteomes" id="UP000003781">
    <property type="component" value="Unassembled WGS sequence"/>
</dbReference>
<evidence type="ECO:0000313" key="1">
    <source>
        <dbReference type="EMBL" id="EAZ88036.1"/>
    </source>
</evidence>
<accession>A3IZQ7</accession>
<reference evidence="1 2" key="1">
    <citation type="submission" date="2007-03" db="EMBL/GenBank/DDBJ databases">
        <authorList>
            <person name="Stal L."/>
            <person name="Ferriera S."/>
            <person name="Johnson J."/>
            <person name="Kravitz S."/>
            <person name="Beeson K."/>
            <person name="Sutton G."/>
            <person name="Rogers Y.-H."/>
            <person name="Friedman R."/>
            <person name="Frazier M."/>
            <person name="Venter J.C."/>
        </authorList>
    </citation>
    <scope>NUCLEOTIDE SEQUENCE [LARGE SCALE GENOMIC DNA]</scope>
    <source>
        <strain evidence="1 2">CCY0110</strain>
    </source>
</reference>
<dbReference type="AlphaFoldDB" id="A3IZQ7"/>
<dbReference type="EMBL" id="AAXW01000114">
    <property type="protein sequence ID" value="EAZ88036.1"/>
    <property type="molecule type" value="Genomic_DNA"/>
</dbReference>
<proteinExistence type="predicted"/>
<evidence type="ECO:0000313" key="2">
    <source>
        <dbReference type="Proteomes" id="UP000003781"/>
    </source>
</evidence>
<dbReference type="RefSeq" id="WP_008278871.1">
    <property type="nucleotide sequence ID" value="NZ_AAXW01000114.1"/>
</dbReference>
<organism evidence="1 2">
    <name type="scientific">Crocosphaera chwakensis CCY0110</name>
    <dbReference type="NCBI Taxonomy" id="391612"/>
    <lineage>
        <taxon>Bacteria</taxon>
        <taxon>Bacillati</taxon>
        <taxon>Cyanobacteriota</taxon>
        <taxon>Cyanophyceae</taxon>
        <taxon>Oscillatoriophycideae</taxon>
        <taxon>Chroococcales</taxon>
        <taxon>Aphanothecaceae</taxon>
        <taxon>Crocosphaera</taxon>
        <taxon>Crocosphaera chwakensis</taxon>
    </lineage>
</organism>
<name>A3IZQ7_9CHRO</name>
<protein>
    <submittedName>
        <fullName evidence="1">Uncharacterized protein</fullName>
    </submittedName>
</protein>
<gene>
    <name evidence="1" type="ORF">CY0110_25793</name>
</gene>
<dbReference type="eggNOG" id="ENOG50320SZ">
    <property type="taxonomic scope" value="Bacteria"/>
</dbReference>
<keyword evidence="2" id="KW-1185">Reference proteome</keyword>